<dbReference type="PANTHER" id="PTHR39338">
    <property type="entry name" value="BLL5662 PROTEIN-RELATED"/>
    <property type="match status" value="1"/>
</dbReference>
<accession>A0ABY5TN34</accession>
<protein>
    <submittedName>
        <fullName evidence="1">VWA domain-containing protein</fullName>
    </submittedName>
</protein>
<reference evidence="1" key="1">
    <citation type="submission" date="2022-08" db="EMBL/GenBank/DDBJ databases">
        <title>Catabolic pathway analysis in culturable SAR92 clade bacteria reveals their overlooked roles in DMSP degradation in coastal seas.</title>
        <authorList>
            <person name="He X."/>
            <person name="Zhang X."/>
            <person name="Zhang Y."/>
        </authorList>
    </citation>
    <scope>NUCLEOTIDE SEQUENCE</scope>
    <source>
        <strain evidence="1">H455</strain>
    </source>
</reference>
<gene>
    <name evidence="1" type="ORF">NYF23_07555</name>
</gene>
<dbReference type="Proteomes" id="UP001059934">
    <property type="component" value="Chromosome"/>
</dbReference>
<name>A0ABY5TN34_9GAMM</name>
<dbReference type="EMBL" id="CP103416">
    <property type="protein sequence ID" value="UVW33896.1"/>
    <property type="molecule type" value="Genomic_DNA"/>
</dbReference>
<dbReference type="InterPro" id="IPR008912">
    <property type="entry name" value="Uncharacterised_CoxE"/>
</dbReference>
<evidence type="ECO:0000313" key="2">
    <source>
        <dbReference type="Proteomes" id="UP001059934"/>
    </source>
</evidence>
<organism evidence="1 2">
    <name type="scientific">SAR92 clade bacterium H455</name>
    <dbReference type="NCBI Taxonomy" id="2974818"/>
    <lineage>
        <taxon>Bacteria</taxon>
        <taxon>Pseudomonadati</taxon>
        <taxon>Pseudomonadota</taxon>
        <taxon>Gammaproteobacteria</taxon>
        <taxon>Cellvibrionales</taxon>
        <taxon>Porticoccaceae</taxon>
        <taxon>SAR92 clade</taxon>
    </lineage>
</organism>
<proteinExistence type="predicted"/>
<dbReference type="PANTHER" id="PTHR39338:SF7">
    <property type="entry name" value="BLL6692 PROTEIN"/>
    <property type="match status" value="1"/>
</dbReference>
<keyword evidence="2" id="KW-1185">Reference proteome</keyword>
<dbReference type="Pfam" id="PF05762">
    <property type="entry name" value="VWA_CoxE"/>
    <property type="match status" value="1"/>
</dbReference>
<evidence type="ECO:0000313" key="1">
    <source>
        <dbReference type="EMBL" id="UVW33896.1"/>
    </source>
</evidence>
<sequence length="391" mass="45129">MLINFFFTLKKANVPVSIRELLDLLAALEENLAFASIDDFYLLARTVMVKDEKYYDRFDRAFGAYFKNLENLDDIIEALIPEDWLRKEFENNLSEEEKAKIESLGGLEKLIEEFKKRLEEQKERHQGGNKWIGTGGTSPFGNGGFNPEGIRVGGEGGQGSAVKVWEDRQFKDLDDSVQIGTRNIKVALRRLRKFAREGSEDQLDLADTIRSTARNAGMLDIKMVAERRNAVKVLIFFDIGGSMDPYVRLCEELFSAAKTEFKHLEYFYFHNCLYDYVWKDNHRRREEQMSTQDVLNKYSSEYKVIFVGDASMAPYEINSPGGSVEYHNAEPGNVWMDRMAKTFDKLVWLNPVQEQYWDYTPSILMLRELVEGKMFPLTLGGLEKGMKLLSK</sequence>